<comment type="caution">
    <text evidence="4">The sequence shown here is derived from an EMBL/GenBank/DDBJ whole genome shotgun (WGS) entry which is preliminary data.</text>
</comment>
<dbReference type="SUPFAM" id="SSF109604">
    <property type="entry name" value="HD-domain/PDEase-like"/>
    <property type="match status" value="1"/>
</dbReference>
<dbReference type="AlphaFoldDB" id="A0A933SG61"/>
<keyword evidence="1" id="KW-0597">Phosphoprotein</keyword>
<dbReference type="InterPro" id="IPR014626">
    <property type="entry name" value="Sig_transdc_resp-reg_put"/>
</dbReference>
<feature type="modified residue" description="4-aspartylphosphate" evidence="1">
    <location>
        <position position="54"/>
    </location>
</feature>
<organism evidence="4 5">
    <name type="scientific">Eiseniibacteriota bacterium</name>
    <dbReference type="NCBI Taxonomy" id="2212470"/>
    <lineage>
        <taxon>Bacteria</taxon>
        <taxon>Candidatus Eiseniibacteriota</taxon>
    </lineage>
</organism>
<dbReference type="PROSITE" id="PS51833">
    <property type="entry name" value="HDOD"/>
    <property type="match status" value="1"/>
</dbReference>
<evidence type="ECO:0000256" key="1">
    <source>
        <dbReference type="PROSITE-ProRule" id="PRU00169"/>
    </source>
</evidence>
<dbReference type="Pfam" id="PF08668">
    <property type="entry name" value="HDOD"/>
    <property type="match status" value="1"/>
</dbReference>
<evidence type="ECO:0000259" key="3">
    <source>
        <dbReference type="PROSITE" id="PS51833"/>
    </source>
</evidence>
<evidence type="ECO:0000313" key="5">
    <source>
        <dbReference type="Proteomes" id="UP000696931"/>
    </source>
</evidence>
<dbReference type="CDD" id="cd17569">
    <property type="entry name" value="REC_HupR-like"/>
    <property type="match status" value="1"/>
</dbReference>
<dbReference type="InterPro" id="IPR013976">
    <property type="entry name" value="HDOD"/>
</dbReference>
<evidence type="ECO:0000259" key="2">
    <source>
        <dbReference type="PROSITE" id="PS50110"/>
    </source>
</evidence>
<dbReference type="InterPro" id="IPR052340">
    <property type="entry name" value="RNase_Y/CdgJ"/>
</dbReference>
<dbReference type="InterPro" id="IPR011006">
    <property type="entry name" value="CheY-like_superfamily"/>
</dbReference>
<dbReference type="GO" id="GO:0000160">
    <property type="term" value="P:phosphorelay signal transduction system"/>
    <property type="evidence" value="ECO:0007669"/>
    <property type="project" value="InterPro"/>
</dbReference>
<sequence length="388" mass="41614">MVRILFVDDEPMVLDGIRRMLIAQRNKWDMKFAVSGDVALQVCANSPVDIIVTDMRMPEMDGATLLENIAQQYPDMIRVVLSGHSELNAALRAMNVAHQYLAKPCDGPALLQTLTDALALRERLTNTRVRQLANRLGNLPSIPDTFTRINRLLADPASSMSDVANAIAHDPALTGKVLHLANSAFFGPSRHATSLPAATAMLGIAAIRHLVLTAEVFDALPIREGTRGISVAQLQEHSSLVGRIAASLEPGAPWCDDAFAAGLLHDVGILVLAARMPAEFDQIQLFVEAGAPRAEAERAVLGVDHGEIAGYLLGLWGLPATIIEAVAGHVNFRPEQALPLTVSSAVGVANHLARELAAKQCPGTESVTGPDWDRWREAAATLTRQEAA</sequence>
<dbReference type="InterPro" id="IPR001789">
    <property type="entry name" value="Sig_transdc_resp-reg_receiver"/>
</dbReference>
<dbReference type="SMART" id="SM00448">
    <property type="entry name" value="REC"/>
    <property type="match status" value="1"/>
</dbReference>
<feature type="domain" description="HDOD" evidence="3">
    <location>
        <begin position="139"/>
        <end position="332"/>
    </location>
</feature>
<reference evidence="4" key="1">
    <citation type="submission" date="2020-07" db="EMBL/GenBank/DDBJ databases">
        <title>Huge and variable diversity of episymbiotic CPR bacteria and DPANN archaea in groundwater ecosystems.</title>
        <authorList>
            <person name="He C.Y."/>
            <person name="Keren R."/>
            <person name="Whittaker M."/>
            <person name="Farag I.F."/>
            <person name="Doudna J."/>
            <person name="Cate J.H.D."/>
            <person name="Banfield J.F."/>
        </authorList>
    </citation>
    <scope>NUCLEOTIDE SEQUENCE</scope>
    <source>
        <strain evidence="4">NC_groundwater_1813_Pr3_B-0.1um_71_17</strain>
    </source>
</reference>
<feature type="domain" description="Response regulatory" evidence="2">
    <location>
        <begin position="3"/>
        <end position="118"/>
    </location>
</feature>
<dbReference type="Gene3D" id="3.40.50.2300">
    <property type="match status" value="1"/>
</dbReference>
<dbReference type="PIRSF" id="PIRSF036883">
    <property type="entry name" value="RR_HD-GYP_mod"/>
    <property type="match status" value="1"/>
</dbReference>
<proteinExistence type="predicted"/>
<dbReference type="Gene3D" id="1.10.3210.10">
    <property type="entry name" value="Hypothetical protein af1432"/>
    <property type="match status" value="1"/>
</dbReference>
<dbReference type="SUPFAM" id="SSF52172">
    <property type="entry name" value="CheY-like"/>
    <property type="match status" value="1"/>
</dbReference>
<accession>A0A933SG61</accession>
<dbReference type="EMBL" id="JACRIW010000104">
    <property type="protein sequence ID" value="MBI5170721.1"/>
    <property type="molecule type" value="Genomic_DNA"/>
</dbReference>
<gene>
    <name evidence="4" type="ORF">HZA61_14625</name>
</gene>
<evidence type="ECO:0000313" key="4">
    <source>
        <dbReference type="EMBL" id="MBI5170721.1"/>
    </source>
</evidence>
<protein>
    <submittedName>
        <fullName evidence="4">HDOD domain-containing protein</fullName>
    </submittedName>
</protein>
<dbReference type="PROSITE" id="PS50110">
    <property type="entry name" value="RESPONSE_REGULATORY"/>
    <property type="match status" value="1"/>
</dbReference>
<dbReference type="Pfam" id="PF00072">
    <property type="entry name" value="Response_reg"/>
    <property type="match status" value="1"/>
</dbReference>
<dbReference type="PANTHER" id="PTHR33525">
    <property type="match status" value="1"/>
</dbReference>
<dbReference type="Proteomes" id="UP000696931">
    <property type="component" value="Unassembled WGS sequence"/>
</dbReference>
<name>A0A933SG61_UNCEI</name>
<dbReference type="PANTHER" id="PTHR33525:SF6">
    <property type="entry name" value="HDOD DOMAIN-CONTAINING PROTEIN"/>
    <property type="match status" value="1"/>
</dbReference>